<sequence length="227" mass="25322">MDYLKKRTLVVIIVLVLLVSFLYGFYNRETGNIADSIERNANNLEDEAIEDKYIDSESPSEDKNRDLNEEAESSDEAENTIIFVDIDGAVNNRGTFQLPEGTRLCTLIELAGGLTENADTRFINRAEKLHDEQKVYIPEKGEEIEPAAIDARENPVDSGEADDGMININTATKSALESLPGIGEVLATRIIEYRESNECFSCIEDIKKVSGIAEGRFNQIKDLIKVK</sequence>
<dbReference type="EMBL" id="FQZL01000006">
    <property type="protein sequence ID" value="SHI66108.1"/>
    <property type="molecule type" value="Genomic_DNA"/>
</dbReference>
<dbReference type="Pfam" id="PF10531">
    <property type="entry name" value="SLBB"/>
    <property type="match status" value="1"/>
</dbReference>
<accession>A0A1M6CZF9</accession>
<dbReference type="GO" id="GO:0015627">
    <property type="term" value="C:type II protein secretion system complex"/>
    <property type="evidence" value="ECO:0007669"/>
    <property type="project" value="TreeGrafter"/>
</dbReference>
<dbReference type="SUPFAM" id="SSF47781">
    <property type="entry name" value="RuvA domain 2-like"/>
    <property type="match status" value="1"/>
</dbReference>
<dbReference type="GO" id="GO:0015628">
    <property type="term" value="P:protein secretion by the type II secretion system"/>
    <property type="evidence" value="ECO:0007669"/>
    <property type="project" value="TreeGrafter"/>
</dbReference>
<protein>
    <submittedName>
        <fullName evidence="4">Competence protein ComEA</fullName>
    </submittedName>
</protein>
<dbReference type="AlphaFoldDB" id="A0A1M6CZF9"/>
<dbReference type="SMART" id="SM00278">
    <property type="entry name" value="HhH1"/>
    <property type="match status" value="2"/>
</dbReference>
<organism evidence="4 5">
    <name type="scientific">Dethiosulfatibacter aminovorans DSM 17477</name>
    <dbReference type="NCBI Taxonomy" id="1121476"/>
    <lineage>
        <taxon>Bacteria</taxon>
        <taxon>Bacillati</taxon>
        <taxon>Bacillota</taxon>
        <taxon>Tissierellia</taxon>
        <taxon>Dethiosulfatibacter</taxon>
    </lineage>
</organism>
<feature type="region of interest" description="Disordered" evidence="1">
    <location>
        <begin position="51"/>
        <end position="78"/>
    </location>
</feature>
<reference evidence="4 5" key="1">
    <citation type="submission" date="2016-11" db="EMBL/GenBank/DDBJ databases">
        <authorList>
            <person name="Jaros S."/>
            <person name="Januszkiewicz K."/>
            <person name="Wedrychowicz H."/>
        </authorList>
    </citation>
    <scope>NUCLEOTIDE SEQUENCE [LARGE SCALE GENOMIC DNA]</scope>
    <source>
        <strain evidence="4 5">DSM 17477</strain>
    </source>
</reference>
<keyword evidence="5" id="KW-1185">Reference proteome</keyword>
<dbReference type="Gene3D" id="3.10.560.10">
    <property type="entry name" value="Outer membrane lipoprotein wza domain like"/>
    <property type="match status" value="1"/>
</dbReference>
<dbReference type="GO" id="GO:0003677">
    <property type="term" value="F:DNA binding"/>
    <property type="evidence" value="ECO:0007669"/>
    <property type="project" value="InterPro"/>
</dbReference>
<feature type="domain" description="Helix-hairpin-helix DNA-binding motif class 1" evidence="3">
    <location>
        <begin position="204"/>
        <end position="223"/>
    </location>
</feature>
<dbReference type="STRING" id="1121476.SAMN02745751_00723"/>
<proteinExistence type="predicted"/>
<gene>
    <name evidence="4" type="ORF">SAMN02745751_00723</name>
</gene>
<feature type="transmembrane region" description="Helical" evidence="2">
    <location>
        <begin position="7"/>
        <end position="26"/>
    </location>
</feature>
<evidence type="ECO:0000313" key="4">
    <source>
        <dbReference type="EMBL" id="SHI66108.1"/>
    </source>
</evidence>
<dbReference type="PANTHER" id="PTHR21180:SF32">
    <property type="entry name" value="ENDONUCLEASE_EXONUCLEASE_PHOSPHATASE FAMILY DOMAIN-CONTAINING PROTEIN 1"/>
    <property type="match status" value="1"/>
</dbReference>
<dbReference type="GO" id="GO:0006281">
    <property type="term" value="P:DNA repair"/>
    <property type="evidence" value="ECO:0007669"/>
    <property type="project" value="InterPro"/>
</dbReference>
<dbReference type="Pfam" id="PF12836">
    <property type="entry name" value="HHH_3"/>
    <property type="match status" value="1"/>
</dbReference>
<keyword evidence="2" id="KW-0812">Transmembrane</keyword>
<dbReference type="OrthoDB" id="9790239at2"/>
<dbReference type="PANTHER" id="PTHR21180">
    <property type="entry name" value="ENDONUCLEASE/EXONUCLEASE/PHOSPHATASE FAMILY DOMAIN-CONTAINING PROTEIN 1"/>
    <property type="match status" value="1"/>
</dbReference>
<dbReference type="Proteomes" id="UP000184052">
    <property type="component" value="Unassembled WGS sequence"/>
</dbReference>
<keyword evidence="2" id="KW-1133">Transmembrane helix</keyword>
<name>A0A1M6CZF9_9FIRM</name>
<dbReference type="InterPro" id="IPR003583">
    <property type="entry name" value="Hlx-hairpin-Hlx_DNA-bd_motif"/>
</dbReference>
<dbReference type="InterPro" id="IPR051675">
    <property type="entry name" value="Endo/Exo/Phosphatase_dom_1"/>
</dbReference>
<dbReference type="Gene3D" id="1.10.150.320">
    <property type="entry name" value="Photosystem II 12 kDa extrinsic protein"/>
    <property type="match status" value="1"/>
</dbReference>
<evidence type="ECO:0000256" key="2">
    <source>
        <dbReference type="SAM" id="Phobius"/>
    </source>
</evidence>
<evidence type="ECO:0000259" key="3">
    <source>
        <dbReference type="SMART" id="SM00278"/>
    </source>
</evidence>
<evidence type="ECO:0000313" key="5">
    <source>
        <dbReference type="Proteomes" id="UP000184052"/>
    </source>
</evidence>
<dbReference type="InterPro" id="IPR019554">
    <property type="entry name" value="Soluble_ligand-bd"/>
</dbReference>
<keyword evidence="2" id="KW-0472">Membrane</keyword>
<evidence type="ECO:0000256" key="1">
    <source>
        <dbReference type="SAM" id="MobiDB-lite"/>
    </source>
</evidence>
<dbReference type="InterPro" id="IPR010994">
    <property type="entry name" value="RuvA_2-like"/>
</dbReference>
<dbReference type="RefSeq" id="WP_094762692.1">
    <property type="nucleotide sequence ID" value="NZ_FQZL01000006.1"/>
</dbReference>
<feature type="compositionally biased region" description="Basic and acidic residues" evidence="1">
    <location>
        <begin position="51"/>
        <end position="68"/>
    </location>
</feature>
<feature type="compositionally biased region" description="Acidic residues" evidence="1">
    <location>
        <begin position="69"/>
        <end position="78"/>
    </location>
</feature>
<feature type="domain" description="Helix-hairpin-helix DNA-binding motif class 1" evidence="3">
    <location>
        <begin position="174"/>
        <end position="193"/>
    </location>
</feature>